<feature type="region of interest" description="Disordered" evidence="8">
    <location>
        <begin position="223"/>
        <end position="272"/>
    </location>
</feature>
<accession>A0A2S4Q275</accession>
<evidence type="ECO:0000259" key="9">
    <source>
        <dbReference type="PROSITE" id="PS50016"/>
    </source>
</evidence>
<dbReference type="Proteomes" id="UP000237438">
    <property type="component" value="Unassembled WGS sequence"/>
</dbReference>
<proteinExistence type="predicted"/>
<dbReference type="SMART" id="SM00249">
    <property type="entry name" value="PHD"/>
    <property type="match status" value="1"/>
</dbReference>
<evidence type="ECO:0000313" key="11">
    <source>
        <dbReference type="Proteomes" id="UP000237438"/>
    </source>
</evidence>
<evidence type="ECO:0000256" key="5">
    <source>
        <dbReference type="ARBA" id="ARBA00023242"/>
    </source>
</evidence>
<keyword evidence="2" id="KW-0479">Metal-binding</keyword>
<keyword evidence="4" id="KW-0862">Zinc</keyword>
<evidence type="ECO:0000256" key="8">
    <source>
        <dbReference type="SAM" id="MobiDB-lite"/>
    </source>
</evidence>
<evidence type="ECO:0000256" key="4">
    <source>
        <dbReference type="ARBA" id="ARBA00022833"/>
    </source>
</evidence>
<keyword evidence="11" id="KW-1185">Reference proteome</keyword>
<evidence type="ECO:0000256" key="1">
    <source>
        <dbReference type="ARBA" id="ARBA00004123"/>
    </source>
</evidence>
<dbReference type="STRING" id="225359.A0A2S4Q275"/>
<dbReference type="PROSITE" id="PS01359">
    <property type="entry name" value="ZF_PHD_1"/>
    <property type="match status" value="1"/>
</dbReference>
<evidence type="ECO:0000256" key="2">
    <source>
        <dbReference type="ARBA" id="ARBA00022723"/>
    </source>
</evidence>
<evidence type="ECO:0000256" key="7">
    <source>
        <dbReference type="SAM" id="Coils"/>
    </source>
</evidence>
<sequence length="650" mass="71951">MDDDHGQQNLNLAANTEIQSISLVINDTSSIPVDSASDISGNSDVEFTASDLSTSPFAVITNNAPDFKFKYPEAKPTPPDEDDAVWNRTFNAADSRLYNKNGKNAAISKKFRSSGETYALALQVLAENKRKYFAGIAQNKSSLRSSESPLLSNTNPVPQNSKSPRPSSLASTSKGPVPSSSADLAPHLQMTQMSISEKVKAEGGRNRKASSIALVSNQTTQVYSNLSHNKPEKEVAKKSTPTSIRKTGPKSSSKASSKKLKKDGPSTLLETDPQLKIIGQSDSECSLDGVEYCICRGPDDHGIMVNCEGPCKDWYHCSCVGIDVEDAKELLDRYVCPKCSNDDFLTTYKPMCRYHNISGCRKAAQIGLKPNPSMYCSEQHRRDFWNYIIGKLRIGDSSSVIGILSQAEASSLAKICNDRSEWLSLGTEPKLASQNIKNPNGLVGLDYVTPEEAGRIEWIHAQKIILKDKIELVRAQKELLIMIHEYCKSIASHPKLEVKDFCGYDNRLAMNEAQFLRWKNTEEGMKAFETGKIGPQTRESKSFGSPIAYPEEAQMNAPSLASINKITTTSTSNSTVVVADELQGLCLKPRKKCKHNGWRDIHCGDYQLMISNYEEDMARLQSEEDEIIKEAELREATKDYYAHNVTIQHF</sequence>
<dbReference type="Pfam" id="PF00628">
    <property type="entry name" value="PHD"/>
    <property type="match status" value="1"/>
</dbReference>
<dbReference type="PANTHER" id="PTHR46174:SF1">
    <property type="entry name" value="CXXC-TYPE ZINC FINGER PROTEIN 1"/>
    <property type="match status" value="1"/>
</dbReference>
<dbReference type="InterPro" id="IPR037869">
    <property type="entry name" value="Spp1/CFP1"/>
</dbReference>
<dbReference type="InterPro" id="IPR019787">
    <property type="entry name" value="Znf_PHD-finger"/>
</dbReference>
<protein>
    <recommendedName>
        <fullName evidence="9">PHD-type domain-containing protein</fullName>
    </recommendedName>
</protein>
<dbReference type="SUPFAM" id="SSF57903">
    <property type="entry name" value="FYVE/PHD zinc finger"/>
    <property type="match status" value="1"/>
</dbReference>
<dbReference type="EMBL" id="PEDP01000005">
    <property type="protein sequence ID" value="POS88382.1"/>
    <property type="molecule type" value="Genomic_DNA"/>
</dbReference>
<dbReference type="OrthoDB" id="436852at2759"/>
<dbReference type="PANTHER" id="PTHR46174">
    <property type="entry name" value="CXXC-TYPE ZINC FINGER PROTEIN 1"/>
    <property type="match status" value="1"/>
</dbReference>
<dbReference type="GO" id="GO:0045893">
    <property type="term" value="P:positive regulation of DNA-templated transcription"/>
    <property type="evidence" value="ECO:0007669"/>
    <property type="project" value="TreeGrafter"/>
</dbReference>
<dbReference type="Gene3D" id="3.30.40.10">
    <property type="entry name" value="Zinc/RING finger domain, C3HC4 (zinc finger)"/>
    <property type="match status" value="1"/>
</dbReference>
<keyword evidence="3 6" id="KW-0863">Zinc-finger</keyword>
<feature type="region of interest" description="Disordered" evidence="8">
    <location>
        <begin position="143"/>
        <end position="187"/>
    </location>
</feature>
<organism evidence="10 11">
    <name type="scientific">Erysiphe pulchra</name>
    <dbReference type="NCBI Taxonomy" id="225359"/>
    <lineage>
        <taxon>Eukaryota</taxon>
        <taxon>Fungi</taxon>
        <taxon>Dikarya</taxon>
        <taxon>Ascomycota</taxon>
        <taxon>Pezizomycotina</taxon>
        <taxon>Leotiomycetes</taxon>
        <taxon>Erysiphales</taxon>
        <taxon>Erysiphaceae</taxon>
        <taxon>Erysiphe</taxon>
    </lineage>
</organism>
<feature type="compositionally biased region" description="Low complexity" evidence="8">
    <location>
        <begin position="143"/>
        <end position="152"/>
    </location>
</feature>
<dbReference type="InterPro" id="IPR013083">
    <property type="entry name" value="Znf_RING/FYVE/PHD"/>
</dbReference>
<evidence type="ECO:0000256" key="3">
    <source>
        <dbReference type="ARBA" id="ARBA00022771"/>
    </source>
</evidence>
<feature type="domain" description="PHD-type" evidence="9">
    <location>
        <begin position="290"/>
        <end position="342"/>
    </location>
</feature>
<dbReference type="AlphaFoldDB" id="A0A2S4Q275"/>
<gene>
    <name evidence="10" type="ORF">EPUL_000126</name>
</gene>
<keyword evidence="7" id="KW-0175">Coiled coil</keyword>
<name>A0A2S4Q275_9PEZI</name>
<evidence type="ECO:0000256" key="6">
    <source>
        <dbReference type="PROSITE-ProRule" id="PRU00146"/>
    </source>
</evidence>
<dbReference type="PROSITE" id="PS50016">
    <property type="entry name" value="ZF_PHD_2"/>
    <property type="match status" value="1"/>
</dbReference>
<feature type="coiled-coil region" evidence="7">
    <location>
        <begin position="603"/>
        <end position="630"/>
    </location>
</feature>
<dbReference type="InterPro" id="IPR001965">
    <property type="entry name" value="Znf_PHD"/>
</dbReference>
<comment type="caution">
    <text evidence="10">The sequence shown here is derived from an EMBL/GenBank/DDBJ whole genome shotgun (WGS) entry which is preliminary data.</text>
</comment>
<dbReference type="InterPro" id="IPR019786">
    <property type="entry name" value="Zinc_finger_PHD-type_CS"/>
</dbReference>
<dbReference type="InterPro" id="IPR011011">
    <property type="entry name" value="Znf_FYVE_PHD"/>
</dbReference>
<dbReference type="GO" id="GO:0048188">
    <property type="term" value="C:Set1C/COMPASS complex"/>
    <property type="evidence" value="ECO:0007669"/>
    <property type="project" value="InterPro"/>
</dbReference>
<evidence type="ECO:0000313" key="10">
    <source>
        <dbReference type="EMBL" id="POS88382.1"/>
    </source>
</evidence>
<comment type="subcellular location">
    <subcellularLocation>
        <location evidence="1">Nucleus</location>
    </subcellularLocation>
</comment>
<dbReference type="GO" id="GO:0008270">
    <property type="term" value="F:zinc ion binding"/>
    <property type="evidence" value="ECO:0007669"/>
    <property type="project" value="UniProtKB-KW"/>
</dbReference>
<keyword evidence="5" id="KW-0539">Nucleus</keyword>
<reference evidence="10 11" key="1">
    <citation type="submission" date="2017-10" db="EMBL/GenBank/DDBJ databases">
        <title>Development of genomic resources for the powdery mildew, Erysiphe pulchra.</title>
        <authorList>
            <person name="Wadl P.A."/>
            <person name="Mack B.M."/>
            <person name="Moore G."/>
            <person name="Beltz S.B."/>
        </authorList>
    </citation>
    <scope>NUCLEOTIDE SEQUENCE [LARGE SCALE GENOMIC DNA]</scope>
    <source>
        <strain evidence="10">Cflorida</strain>
    </source>
</reference>
<feature type="compositionally biased region" description="Polar residues" evidence="8">
    <location>
        <begin position="153"/>
        <end position="182"/>
    </location>
</feature>